<evidence type="ECO:0000256" key="1">
    <source>
        <dbReference type="SAM" id="MobiDB-lite"/>
    </source>
</evidence>
<protein>
    <submittedName>
        <fullName evidence="2">Uncharacterized protein</fullName>
    </submittedName>
</protein>
<dbReference type="InParanoid" id="H2ZGJ5"/>
<reference evidence="3" key="1">
    <citation type="submission" date="2003-08" db="EMBL/GenBank/DDBJ databases">
        <authorList>
            <person name="Birren B."/>
            <person name="Nusbaum C."/>
            <person name="Abebe A."/>
            <person name="Abouelleil A."/>
            <person name="Adekoya E."/>
            <person name="Ait-zahra M."/>
            <person name="Allen N."/>
            <person name="Allen T."/>
            <person name="An P."/>
            <person name="Anderson M."/>
            <person name="Anderson S."/>
            <person name="Arachchi H."/>
            <person name="Armbruster J."/>
            <person name="Bachantsang P."/>
            <person name="Baldwin J."/>
            <person name="Barry A."/>
            <person name="Bayul T."/>
            <person name="Blitshsteyn B."/>
            <person name="Bloom T."/>
            <person name="Blye J."/>
            <person name="Boguslavskiy L."/>
            <person name="Borowsky M."/>
            <person name="Boukhgalter B."/>
            <person name="Brunache A."/>
            <person name="Butler J."/>
            <person name="Calixte N."/>
            <person name="Calvo S."/>
            <person name="Camarata J."/>
            <person name="Campo K."/>
            <person name="Chang J."/>
            <person name="Cheshatsang Y."/>
            <person name="Citroen M."/>
            <person name="Collymore A."/>
            <person name="Considine T."/>
            <person name="Cook A."/>
            <person name="Cooke P."/>
            <person name="Corum B."/>
            <person name="Cuomo C."/>
            <person name="David R."/>
            <person name="Dawoe T."/>
            <person name="Degray S."/>
            <person name="Dodge S."/>
            <person name="Dooley K."/>
            <person name="Dorje P."/>
            <person name="Dorjee K."/>
            <person name="Dorris L."/>
            <person name="Duffey N."/>
            <person name="Dupes A."/>
            <person name="Elkins T."/>
            <person name="Engels R."/>
            <person name="Erickson J."/>
            <person name="Farina A."/>
            <person name="Faro S."/>
            <person name="Ferreira P."/>
            <person name="Fischer H."/>
            <person name="Fitzgerald M."/>
            <person name="Foley K."/>
            <person name="Gage D."/>
            <person name="Galagan J."/>
            <person name="Gearin G."/>
            <person name="Gnerre S."/>
            <person name="Gnirke A."/>
            <person name="Goyette A."/>
            <person name="Graham J."/>
            <person name="Grandbois E."/>
            <person name="Gyaltsen K."/>
            <person name="Hafez N."/>
            <person name="Hagopian D."/>
            <person name="Hagos B."/>
            <person name="Hall J."/>
            <person name="Hatcher B."/>
            <person name="Heller A."/>
            <person name="Higgins H."/>
            <person name="Honan T."/>
            <person name="Horn A."/>
            <person name="Houde N."/>
            <person name="Hughes L."/>
            <person name="Hulme W."/>
            <person name="Husby E."/>
            <person name="Iliev I."/>
            <person name="Jaffe D."/>
            <person name="Jones C."/>
            <person name="Kamal M."/>
            <person name="Kamat A."/>
            <person name="Kamvysselis M."/>
            <person name="Karlsson E."/>
            <person name="Kells C."/>
            <person name="Kieu A."/>
            <person name="Kisner P."/>
            <person name="Kodira C."/>
            <person name="Kulbokas E."/>
            <person name="Labutti K."/>
            <person name="Lama D."/>
            <person name="Landers T."/>
            <person name="Leger J."/>
            <person name="Levine S."/>
            <person name="Lewis D."/>
            <person name="Lewis T."/>
            <person name="Lindblad-toh K."/>
            <person name="Liu X."/>
            <person name="Lokyitsang T."/>
            <person name="Lokyitsang Y."/>
            <person name="Lucien O."/>
            <person name="Lui A."/>
            <person name="Ma L.J."/>
            <person name="Mabbitt R."/>
            <person name="Macdonald J."/>
            <person name="Maclean C."/>
            <person name="Major J."/>
            <person name="Manning J."/>
            <person name="Marabella R."/>
            <person name="Maru K."/>
            <person name="Matthews C."/>
            <person name="Mauceli E."/>
            <person name="Mccarthy M."/>
            <person name="Mcdonough S."/>
            <person name="Mcghee T."/>
            <person name="Meldrim J."/>
            <person name="Meneus L."/>
            <person name="Mesirov J."/>
            <person name="Mihalev A."/>
            <person name="Mihova T."/>
            <person name="Mikkelsen T."/>
            <person name="Mlenga V."/>
            <person name="Moru K."/>
            <person name="Mozes J."/>
            <person name="Mulrain L."/>
            <person name="Munson G."/>
            <person name="Naylor J."/>
            <person name="Newes C."/>
            <person name="Nguyen C."/>
            <person name="Nguyen N."/>
            <person name="Nguyen T."/>
            <person name="Nicol R."/>
            <person name="Nielsen C."/>
            <person name="Nizzari M."/>
            <person name="Norbu C."/>
            <person name="Norbu N."/>
            <person name="O'donnell P."/>
            <person name="Okoawo O."/>
            <person name="O'leary S."/>
            <person name="Omotosho B."/>
            <person name="O'neill K."/>
            <person name="Osman S."/>
            <person name="Parker S."/>
            <person name="Perrin D."/>
            <person name="Phunkhang P."/>
            <person name="Piqani B."/>
            <person name="Purcell S."/>
            <person name="Rachupka T."/>
            <person name="Ramasamy U."/>
            <person name="Rameau R."/>
            <person name="Ray V."/>
            <person name="Raymond C."/>
            <person name="Retta R."/>
            <person name="Richardson S."/>
            <person name="Rise C."/>
            <person name="Rodriguez J."/>
            <person name="Rogers J."/>
            <person name="Rogov P."/>
            <person name="Rutman M."/>
            <person name="Schupbach R."/>
            <person name="Seaman C."/>
            <person name="Settipalli S."/>
            <person name="Sharpe T."/>
            <person name="Sheridan J."/>
            <person name="Sherpa N."/>
            <person name="Shi J."/>
            <person name="Smirnov S."/>
            <person name="Smith C."/>
            <person name="Sougnez C."/>
            <person name="Spencer B."/>
            <person name="Stalker J."/>
            <person name="Stange-thomann N."/>
            <person name="Stavropoulos S."/>
            <person name="Stetson K."/>
            <person name="Stone C."/>
            <person name="Stone S."/>
            <person name="Stubbs M."/>
            <person name="Talamas J."/>
            <person name="Tchuinga P."/>
            <person name="Tenzing P."/>
            <person name="Tesfaye S."/>
            <person name="Theodore J."/>
            <person name="Thoulutsang Y."/>
            <person name="Topham K."/>
            <person name="Towey S."/>
            <person name="Tsamla T."/>
            <person name="Tsomo N."/>
            <person name="Vallee D."/>
            <person name="Vassiliev H."/>
            <person name="Venkataraman V."/>
            <person name="Vinson J."/>
            <person name="Vo A."/>
            <person name="Wade C."/>
            <person name="Wang S."/>
            <person name="Wangchuk T."/>
            <person name="Wangdi T."/>
            <person name="Whittaker C."/>
            <person name="Wilkinson J."/>
            <person name="Wu Y."/>
            <person name="Wyman D."/>
            <person name="Yadav S."/>
            <person name="Yang S."/>
            <person name="Yang X."/>
            <person name="Yeager S."/>
            <person name="Yee E."/>
            <person name="Young G."/>
            <person name="Zainoun J."/>
            <person name="Zembeck L."/>
            <person name="Zimmer A."/>
            <person name="Zody M."/>
            <person name="Lander E."/>
        </authorList>
    </citation>
    <scope>NUCLEOTIDE SEQUENCE [LARGE SCALE GENOMIC DNA]</scope>
</reference>
<accession>H2ZGJ5</accession>
<evidence type="ECO:0000313" key="3">
    <source>
        <dbReference type="Proteomes" id="UP000007875"/>
    </source>
</evidence>
<dbReference type="Proteomes" id="UP000007875">
    <property type="component" value="Unassembled WGS sequence"/>
</dbReference>
<proteinExistence type="predicted"/>
<reference evidence="2" key="3">
    <citation type="submission" date="2025-09" db="UniProtKB">
        <authorList>
            <consortium name="Ensembl"/>
        </authorList>
    </citation>
    <scope>IDENTIFICATION</scope>
</reference>
<name>H2ZGJ5_CIOSA</name>
<dbReference type="Ensembl" id="ENSCSAVT00000016893.1">
    <property type="protein sequence ID" value="ENSCSAVP00000016711.1"/>
    <property type="gene ID" value="ENSCSAVG00000009828.1"/>
</dbReference>
<feature type="compositionally biased region" description="Basic residues" evidence="1">
    <location>
        <begin position="21"/>
        <end position="30"/>
    </location>
</feature>
<dbReference type="HOGENOM" id="CLU_1932242_0_0_1"/>
<feature type="region of interest" description="Disordered" evidence="1">
    <location>
        <begin position="1"/>
        <end position="32"/>
    </location>
</feature>
<feature type="region of interest" description="Disordered" evidence="1">
    <location>
        <begin position="108"/>
        <end position="131"/>
    </location>
</feature>
<reference evidence="2" key="2">
    <citation type="submission" date="2025-08" db="UniProtKB">
        <authorList>
            <consortium name="Ensembl"/>
        </authorList>
    </citation>
    <scope>IDENTIFICATION</scope>
</reference>
<keyword evidence="3" id="KW-1185">Reference proteome</keyword>
<sequence length="131" mass="15147">RKITEDIYSKKNKLKSSSQRKISKPIRSKRQITSTPVLKPLEAHLATVRELQRNERSKSYQSGTTNSMFAPSPTQDLTSVDTLTLRDQTNYQEDLIFARENYEREYGGLNKTEHLNRPMTAPSKLKPHKPM</sequence>
<organism evidence="2 3">
    <name type="scientific">Ciona savignyi</name>
    <name type="common">Pacific transparent sea squirt</name>
    <dbReference type="NCBI Taxonomy" id="51511"/>
    <lineage>
        <taxon>Eukaryota</taxon>
        <taxon>Metazoa</taxon>
        <taxon>Chordata</taxon>
        <taxon>Tunicata</taxon>
        <taxon>Ascidiacea</taxon>
        <taxon>Phlebobranchia</taxon>
        <taxon>Cionidae</taxon>
        <taxon>Ciona</taxon>
    </lineage>
</organism>
<feature type="compositionally biased region" description="Polar residues" evidence="1">
    <location>
        <begin position="59"/>
        <end position="80"/>
    </location>
</feature>
<evidence type="ECO:0000313" key="2">
    <source>
        <dbReference type="Ensembl" id="ENSCSAVP00000016711.1"/>
    </source>
</evidence>
<feature type="region of interest" description="Disordered" evidence="1">
    <location>
        <begin position="49"/>
        <end position="80"/>
    </location>
</feature>
<dbReference type="AlphaFoldDB" id="H2ZGJ5"/>